<dbReference type="OrthoDB" id="485638at2"/>
<organism evidence="1 2">
    <name type="scientific">Chroogloeocystis siderophila 5.2 s.c.1</name>
    <dbReference type="NCBI Taxonomy" id="247279"/>
    <lineage>
        <taxon>Bacteria</taxon>
        <taxon>Bacillati</taxon>
        <taxon>Cyanobacteriota</taxon>
        <taxon>Cyanophyceae</taxon>
        <taxon>Oscillatoriophycideae</taxon>
        <taxon>Chroococcales</taxon>
        <taxon>Chroococcaceae</taxon>
        <taxon>Chroogloeocystis</taxon>
    </lineage>
</organism>
<sequence>MDKVTEALEIIQQGYERVLKEKQEAYVCQLTNNNQGFNTWEIDAIKQEVIKLRFDLPVHISILPIGKQPTSRKLFDRLIDIYCNNQALQKMVVEMKKQPR</sequence>
<dbReference type="RefSeq" id="WP_073550881.1">
    <property type="nucleotide sequence ID" value="NZ_CAWMVK010000008.1"/>
</dbReference>
<reference evidence="1 2" key="1">
    <citation type="submission" date="2016-11" db="EMBL/GenBank/DDBJ databases">
        <title>Draft Genome Sequences of Nine Cyanobacterial Strains from Diverse Habitats.</title>
        <authorList>
            <person name="Zhu T."/>
            <person name="Hou S."/>
            <person name="Lu X."/>
            <person name="Hess W.R."/>
        </authorList>
    </citation>
    <scope>NUCLEOTIDE SEQUENCE [LARGE SCALE GENOMIC DNA]</scope>
    <source>
        <strain evidence="1 2">5.2 s.c.1</strain>
    </source>
</reference>
<dbReference type="AlphaFoldDB" id="A0A1U7HID7"/>
<evidence type="ECO:0000313" key="2">
    <source>
        <dbReference type="Proteomes" id="UP000185984"/>
    </source>
</evidence>
<accession>A0A1U7HID7</accession>
<protein>
    <submittedName>
        <fullName evidence="1">Uncharacterized protein</fullName>
    </submittedName>
</protein>
<dbReference type="EMBL" id="MRCC01000016">
    <property type="protein sequence ID" value="OKH23350.1"/>
    <property type="molecule type" value="Genomic_DNA"/>
</dbReference>
<proteinExistence type="predicted"/>
<gene>
    <name evidence="1" type="ORF">NIES1031_18015</name>
</gene>
<dbReference type="Proteomes" id="UP000185984">
    <property type="component" value="Unassembled WGS sequence"/>
</dbReference>
<name>A0A1U7HID7_9CHRO</name>
<comment type="caution">
    <text evidence="1">The sequence shown here is derived from an EMBL/GenBank/DDBJ whole genome shotgun (WGS) entry which is preliminary data.</text>
</comment>
<evidence type="ECO:0000313" key="1">
    <source>
        <dbReference type="EMBL" id="OKH23350.1"/>
    </source>
</evidence>
<keyword evidence="2" id="KW-1185">Reference proteome</keyword>